<evidence type="ECO:0000313" key="2">
    <source>
        <dbReference type="Proteomes" id="UP000050741"/>
    </source>
</evidence>
<dbReference type="GO" id="GO:0046512">
    <property type="term" value="P:sphingosine biosynthetic process"/>
    <property type="evidence" value="ECO:0007669"/>
    <property type="project" value="TreeGrafter"/>
</dbReference>
<dbReference type="GO" id="GO:0005737">
    <property type="term" value="C:cytoplasm"/>
    <property type="evidence" value="ECO:0007669"/>
    <property type="project" value="TreeGrafter"/>
</dbReference>
<reference evidence="3" key="3">
    <citation type="submission" date="2016-06" db="UniProtKB">
        <authorList>
            <consortium name="WormBaseParasite"/>
        </authorList>
    </citation>
    <scope>IDENTIFICATION</scope>
</reference>
<proteinExistence type="predicted"/>
<dbReference type="SUPFAM" id="SSF111331">
    <property type="entry name" value="NAD kinase/diacylglycerol kinase-like"/>
    <property type="match status" value="1"/>
</dbReference>
<dbReference type="GO" id="GO:0016020">
    <property type="term" value="C:membrane"/>
    <property type="evidence" value="ECO:0007669"/>
    <property type="project" value="TreeGrafter"/>
</dbReference>
<dbReference type="GO" id="GO:0001727">
    <property type="term" value="F:lipid kinase activity"/>
    <property type="evidence" value="ECO:0007669"/>
    <property type="project" value="TreeGrafter"/>
</dbReference>
<dbReference type="Gene3D" id="2.60.200.40">
    <property type="match status" value="1"/>
</dbReference>
<reference evidence="2" key="1">
    <citation type="submission" date="2013-12" db="EMBL/GenBank/DDBJ databases">
        <authorList>
            <person name="Aslett M."/>
        </authorList>
    </citation>
    <scope>NUCLEOTIDE SEQUENCE [LARGE SCALE GENOMIC DNA]</scope>
    <source>
        <strain evidence="2">Lindley</strain>
    </source>
</reference>
<protein>
    <submittedName>
        <fullName evidence="3">POPLD domain-containing protein</fullName>
    </submittedName>
</protein>
<feature type="compositionally biased region" description="Polar residues" evidence="1">
    <location>
        <begin position="53"/>
        <end position="65"/>
    </location>
</feature>
<dbReference type="InterPro" id="IPR050187">
    <property type="entry name" value="Lipid_Phosphate_FormReg"/>
</dbReference>
<reference evidence="2" key="2">
    <citation type="submission" date="2014-05" db="EMBL/GenBank/DDBJ databases">
        <title>The genome and life-stage specific transcriptomes of Globodera pallida elucidate key aspects of plant parasitism by a cyst nematode.</title>
        <authorList>
            <person name="Cotton J.A."/>
            <person name="Lilley C.J."/>
            <person name="Jones L.M."/>
            <person name="Kikuchi T."/>
            <person name="Reid A.J."/>
            <person name="Thorpe P."/>
            <person name="Tsai I.J."/>
            <person name="Beasley H."/>
            <person name="Blok V."/>
            <person name="Cock P.J.A."/>
            <person name="Van den Akker S.E."/>
            <person name="Holroyd N."/>
            <person name="Hunt M."/>
            <person name="Mantelin S."/>
            <person name="Naghra H."/>
            <person name="Pain A."/>
            <person name="Palomares-Rius J.E."/>
            <person name="Zarowiecki M."/>
            <person name="Berriman M."/>
            <person name="Jones J.T."/>
            <person name="Urwin P.E."/>
        </authorList>
    </citation>
    <scope>NUCLEOTIDE SEQUENCE [LARGE SCALE GENOMIC DNA]</scope>
    <source>
        <strain evidence="2">Lindley</strain>
    </source>
</reference>
<dbReference type="AlphaFoldDB" id="A0A183BII6"/>
<dbReference type="Proteomes" id="UP000050741">
    <property type="component" value="Unassembled WGS sequence"/>
</dbReference>
<dbReference type="InterPro" id="IPR016064">
    <property type="entry name" value="NAD/diacylglycerol_kinase_sf"/>
</dbReference>
<evidence type="ECO:0000313" key="3">
    <source>
        <dbReference type="WBParaSite" id="GPLIN_000041500"/>
    </source>
</evidence>
<keyword evidence="2" id="KW-1185">Reference proteome</keyword>
<sequence>MSAVLSSTNRPSSDMEMPFIRMPFLPRVHRLRRDCIRLGYLLEAKLTVPNTSAAGATAASRNGCRSNRYRRTAEQKPPSGSKDRPSSDQYLLLTVCPFTGPLQRQLRRFELRSEDSSQFAPLKDSLWEWLHQRRLAVNSPHNPIAVHSHHVLVLLNPFSSKDHPSSEQYLLLTVCPFTGPLQRQLRRFELRSEDSSQFAPLKDSLWEWLHQRRHAVNSPHNPIAVHSHHVLVLLNPFGGQRRALDLWKTKWSVARYQARLSYLPVRAGTALLELERKLRFGVEKPRKMFGDGHFRGGEVEGLEGRDDGDGEEEFAFNESEMPALEEPIPSNWISIEGEFCFVLLSTLSHLGSDIPILPSARPQDPVLYLSFVRWKNLRSRVHMANILLNINSSTHLDDPAFEIIPVMACRIQPAPGMGGFVALDGEPIQNEKGQSFQVVTTRWNATVVGRREA</sequence>
<evidence type="ECO:0000256" key="1">
    <source>
        <dbReference type="SAM" id="MobiDB-lite"/>
    </source>
</evidence>
<organism evidence="2 3">
    <name type="scientific">Globodera pallida</name>
    <name type="common">Potato cyst nematode worm</name>
    <name type="synonym">Heterodera pallida</name>
    <dbReference type="NCBI Taxonomy" id="36090"/>
    <lineage>
        <taxon>Eukaryota</taxon>
        <taxon>Metazoa</taxon>
        <taxon>Ecdysozoa</taxon>
        <taxon>Nematoda</taxon>
        <taxon>Chromadorea</taxon>
        <taxon>Rhabditida</taxon>
        <taxon>Tylenchina</taxon>
        <taxon>Tylenchomorpha</taxon>
        <taxon>Tylenchoidea</taxon>
        <taxon>Heteroderidae</taxon>
        <taxon>Heteroderinae</taxon>
        <taxon>Globodera</taxon>
    </lineage>
</organism>
<dbReference type="PANTHER" id="PTHR12358">
    <property type="entry name" value="SPHINGOSINE KINASE"/>
    <property type="match status" value="1"/>
</dbReference>
<dbReference type="PANTHER" id="PTHR12358:SF112">
    <property type="entry name" value="LD11247P-RELATED"/>
    <property type="match status" value="1"/>
</dbReference>
<accession>A0A183BII6</accession>
<feature type="region of interest" description="Disordered" evidence="1">
    <location>
        <begin position="53"/>
        <end position="87"/>
    </location>
</feature>
<name>A0A183BII6_GLOPA</name>
<dbReference type="WBParaSite" id="GPLIN_000041500">
    <property type="protein sequence ID" value="GPLIN_000041500"/>
    <property type="gene ID" value="GPLIN_000041500"/>
</dbReference>